<dbReference type="STRING" id="500610.SAMN02799615_00266"/>
<evidence type="ECO:0000256" key="1">
    <source>
        <dbReference type="ARBA" id="ARBA00008270"/>
    </source>
</evidence>
<dbReference type="Gene3D" id="3.10.310.10">
    <property type="entry name" value="Diaminopimelate Epimerase, Chain A, domain 1"/>
    <property type="match status" value="2"/>
</dbReference>
<name>A0A1I1XHR5_9GAMM</name>
<evidence type="ECO:0000256" key="2">
    <source>
        <dbReference type="PIRSR" id="PIRSR016184-1"/>
    </source>
</evidence>
<dbReference type="PANTHER" id="PTHR13774:SF32">
    <property type="entry name" value="ANTISENSE-ENHANCING SEQUENCE 1"/>
    <property type="match status" value="1"/>
</dbReference>
<gene>
    <name evidence="3" type="ORF">SAMN02799615_00266</name>
</gene>
<comment type="similarity">
    <text evidence="1">Belongs to the PhzF family.</text>
</comment>
<dbReference type="GO" id="GO:0016853">
    <property type="term" value="F:isomerase activity"/>
    <property type="evidence" value="ECO:0007669"/>
    <property type="project" value="TreeGrafter"/>
</dbReference>
<evidence type="ECO:0000313" key="3">
    <source>
        <dbReference type="EMBL" id="SFE06939.1"/>
    </source>
</evidence>
<protein>
    <submittedName>
        <fullName evidence="3">Phenazine biosynthesis protein PhzF family</fullName>
    </submittedName>
</protein>
<dbReference type="Pfam" id="PF02567">
    <property type="entry name" value="PhzC-PhzF"/>
    <property type="match status" value="1"/>
</dbReference>
<dbReference type="EMBL" id="FONH01000001">
    <property type="protein sequence ID" value="SFE06939.1"/>
    <property type="molecule type" value="Genomic_DNA"/>
</dbReference>
<sequence length="276" mass="29512">MRAKRFTLVDVFSAEAFRGNPVAIVHDADGLTDDDMLALARWTQLSETCFLLPPDDPRADYRVRIFSSLREMPFAGHPTLGACHAWLAAGGQARDGEVLQSCAVGLVRVRVEGRQRAFAAPPMLRTDAVDESLVAAILPAFGLRRDEVLHARWVDNGAGWLALMLGDRARLLGLTPDLAGLQGIPIGLCAPWPGGDALFEVRAFIGGDAVPEDPATGSLNAGLARWLLDQGMAPPSFVIAQGTALGRAGRIHVRSDGTDLWIGGVCSTRVEGQLFP</sequence>
<dbReference type="RefSeq" id="WP_026634292.1">
    <property type="nucleotide sequence ID" value="NZ_FONH01000001.1"/>
</dbReference>
<reference evidence="4" key="1">
    <citation type="submission" date="2016-10" db="EMBL/GenBank/DDBJ databases">
        <authorList>
            <person name="Varghese N."/>
            <person name="Submissions S."/>
        </authorList>
    </citation>
    <scope>NUCLEOTIDE SEQUENCE [LARGE SCALE GENOMIC DNA]</scope>
    <source>
        <strain evidence="4">UNC178MFTsu3.1</strain>
    </source>
</reference>
<feature type="active site" evidence="2">
    <location>
        <position position="47"/>
    </location>
</feature>
<dbReference type="NCBIfam" id="TIGR00654">
    <property type="entry name" value="PhzF_family"/>
    <property type="match status" value="1"/>
</dbReference>
<dbReference type="GO" id="GO:0005737">
    <property type="term" value="C:cytoplasm"/>
    <property type="evidence" value="ECO:0007669"/>
    <property type="project" value="TreeGrafter"/>
</dbReference>
<dbReference type="PANTHER" id="PTHR13774">
    <property type="entry name" value="PHENAZINE BIOSYNTHESIS PROTEIN"/>
    <property type="match status" value="1"/>
</dbReference>
<organism evidence="3 4">
    <name type="scientific">Dyella marensis</name>
    <dbReference type="NCBI Taxonomy" id="500610"/>
    <lineage>
        <taxon>Bacteria</taxon>
        <taxon>Pseudomonadati</taxon>
        <taxon>Pseudomonadota</taxon>
        <taxon>Gammaproteobacteria</taxon>
        <taxon>Lysobacterales</taxon>
        <taxon>Rhodanobacteraceae</taxon>
        <taxon>Dyella</taxon>
    </lineage>
</organism>
<proteinExistence type="inferred from homology"/>
<accession>A0A1I1XHR5</accession>
<dbReference type="Proteomes" id="UP000199477">
    <property type="component" value="Unassembled WGS sequence"/>
</dbReference>
<evidence type="ECO:0000313" key="4">
    <source>
        <dbReference type="Proteomes" id="UP000199477"/>
    </source>
</evidence>
<dbReference type="AlphaFoldDB" id="A0A1I1XHR5"/>
<keyword evidence="4" id="KW-1185">Reference proteome</keyword>
<dbReference type="InterPro" id="IPR003719">
    <property type="entry name" value="Phenazine_PhzF-like"/>
</dbReference>
<dbReference type="PIRSF" id="PIRSF016184">
    <property type="entry name" value="PhzC_PhzF"/>
    <property type="match status" value="1"/>
</dbReference>
<dbReference type="SUPFAM" id="SSF54506">
    <property type="entry name" value="Diaminopimelate epimerase-like"/>
    <property type="match status" value="1"/>
</dbReference>